<dbReference type="FunFam" id="3.40.50.150:FF:000793">
    <property type="entry name" value="FACT complex subunit SPT16"/>
    <property type="match status" value="1"/>
</dbReference>
<accession>A0AAV1D376</accession>
<dbReference type="Proteomes" id="UP001161247">
    <property type="component" value="Chromosome 4"/>
</dbReference>
<dbReference type="PANTHER" id="PTHR14614">
    <property type="entry name" value="HEPATOCELLULAR CARCINOMA-ASSOCIATED ANTIGEN"/>
    <property type="match status" value="1"/>
</dbReference>
<dbReference type="EMBL" id="OX459121">
    <property type="protein sequence ID" value="CAI9102289.1"/>
    <property type="molecule type" value="Genomic_DNA"/>
</dbReference>
<dbReference type="Pfam" id="PF10294">
    <property type="entry name" value="Methyltransf_16"/>
    <property type="match status" value="1"/>
</dbReference>
<name>A0AAV1D376_OLDCO</name>
<dbReference type="InterPro" id="IPR029063">
    <property type="entry name" value="SAM-dependent_MTases_sf"/>
</dbReference>
<protein>
    <submittedName>
        <fullName evidence="1">OLC1v1000531C1</fullName>
    </submittedName>
</protein>
<keyword evidence="2" id="KW-1185">Reference proteome</keyword>
<organism evidence="1 2">
    <name type="scientific">Oldenlandia corymbosa var. corymbosa</name>
    <dbReference type="NCBI Taxonomy" id="529605"/>
    <lineage>
        <taxon>Eukaryota</taxon>
        <taxon>Viridiplantae</taxon>
        <taxon>Streptophyta</taxon>
        <taxon>Embryophyta</taxon>
        <taxon>Tracheophyta</taxon>
        <taxon>Spermatophyta</taxon>
        <taxon>Magnoliopsida</taxon>
        <taxon>eudicotyledons</taxon>
        <taxon>Gunneridae</taxon>
        <taxon>Pentapetalae</taxon>
        <taxon>asterids</taxon>
        <taxon>lamiids</taxon>
        <taxon>Gentianales</taxon>
        <taxon>Rubiaceae</taxon>
        <taxon>Rubioideae</taxon>
        <taxon>Spermacoceae</taxon>
        <taxon>Hedyotis-Oldenlandia complex</taxon>
        <taxon>Oldenlandia</taxon>
    </lineage>
</organism>
<reference evidence="1" key="1">
    <citation type="submission" date="2023-03" db="EMBL/GenBank/DDBJ databases">
        <authorList>
            <person name="Julca I."/>
        </authorList>
    </citation>
    <scope>NUCLEOTIDE SEQUENCE</scope>
</reference>
<proteinExistence type="predicted"/>
<dbReference type="InterPro" id="IPR019410">
    <property type="entry name" value="Methyltransf_16"/>
</dbReference>
<gene>
    <name evidence="1" type="ORF">OLC1_LOCUS11661</name>
</gene>
<dbReference type="AlphaFoldDB" id="A0AAV1D376"/>
<sequence>MAINEDREEHDTFTPPYLHLISAFLAMEPPDVMISLARECGGGFIGDRVQSFIWNGCICEAMKIGLCQGPYLRRVLKKLIAEIESERGVVLDELYEHYAYIMASSKDDNSAEGKSKIVKKISFLFPDDCAKLLSCPKSKKLEVSLQCSLNLLEGDTGCSIWPSSLYLAEFVLSFPELFFNKSCLEVGSGVGLLGVCLAHVKASSIILSDGDLSTLVNMRQNVESNLMHSNTNVPEVNKDPTMVQCVHLPWESATETELRNYAPDIVLGADVIYDPVCLPHLVRVLSILLKGSTPYDADKSRMANQSTATCSGRSFPFLDPCPVAYIAYVIRNLETYNCFLRLTEEANLCVTDMTEAMQPVDLLPYAKSYERSRVRIFSIAYL</sequence>
<dbReference type="PANTHER" id="PTHR14614:SF130">
    <property type="entry name" value="PROTEIN-LYSINE N-METHYLTRANSFERASE EEF2KMT"/>
    <property type="match status" value="1"/>
</dbReference>
<evidence type="ECO:0000313" key="2">
    <source>
        <dbReference type="Proteomes" id="UP001161247"/>
    </source>
</evidence>
<evidence type="ECO:0000313" key="1">
    <source>
        <dbReference type="EMBL" id="CAI9102289.1"/>
    </source>
</evidence>
<dbReference type="Gene3D" id="3.40.50.150">
    <property type="entry name" value="Vaccinia Virus protein VP39"/>
    <property type="match status" value="1"/>
</dbReference>
<dbReference type="SUPFAM" id="SSF53335">
    <property type="entry name" value="S-adenosyl-L-methionine-dependent methyltransferases"/>
    <property type="match status" value="1"/>
</dbReference>